<dbReference type="EMBL" id="DS995796">
    <property type="protein sequence ID" value="EGE09171.1"/>
    <property type="molecule type" value="Genomic_DNA"/>
</dbReference>
<feature type="region of interest" description="Disordered" evidence="1">
    <location>
        <begin position="1"/>
        <end position="38"/>
    </location>
</feature>
<evidence type="ECO:0000313" key="3">
    <source>
        <dbReference type="Proteomes" id="UP000009169"/>
    </source>
</evidence>
<keyword evidence="3" id="KW-1185">Reference proteome</keyword>
<protein>
    <submittedName>
        <fullName evidence="2">Uncharacterized protein</fullName>
    </submittedName>
</protein>
<dbReference type="VEuPathDB" id="FungiDB:TEQG_08124"/>
<accession>F2Q4V3</accession>
<dbReference type="HOGENOM" id="CLU_931232_0_0_1"/>
<organism evidence="2 3">
    <name type="scientific">Trichophyton equinum (strain ATCC MYA-4606 / CBS 127.97)</name>
    <name type="common">Horse ringworm fungus</name>
    <dbReference type="NCBI Taxonomy" id="559882"/>
    <lineage>
        <taxon>Eukaryota</taxon>
        <taxon>Fungi</taxon>
        <taxon>Dikarya</taxon>
        <taxon>Ascomycota</taxon>
        <taxon>Pezizomycotina</taxon>
        <taxon>Eurotiomycetes</taxon>
        <taxon>Eurotiomycetidae</taxon>
        <taxon>Onygenales</taxon>
        <taxon>Arthrodermataceae</taxon>
        <taxon>Trichophyton</taxon>
    </lineage>
</organism>
<dbReference type="Proteomes" id="UP000009169">
    <property type="component" value="Unassembled WGS sequence"/>
</dbReference>
<sequence>MACSPRAYSVLPTNLSPRRDGDGWSIDDEPPPPPSRFPSKYANHSIRSLMPTSSRIAQPTERISRLQNTSAGIRWSTSQSTHKFCVSRPLVRRNPAARPLSSEMSRYTLYKKEQLRELQPAFQVKAQKQPRPLMLDNRYTSSEELKKNKIIMKKKQKQKKNISKHKLEFRYLWIRQSRCTPSSPTANPGDRFQPVRVSTCDGMLSVVWRALRSFSPLVPAAFSLGEPHMLATYYCIWGGMYVYLDIDGHGRPQRSPAARVLRGKKTCMPCSQLALMQDVVRRRAITNFTSVTPKARQHA</sequence>
<proteinExistence type="predicted"/>
<gene>
    <name evidence="2" type="ORF">TEQG_08124</name>
</gene>
<evidence type="ECO:0000256" key="1">
    <source>
        <dbReference type="SAM" id="MobiDB-lite"/>
    </source>
</evidence>
<reference evidence="3" key="1">
    <citation type="journal article" date="2012" name="MBio">
        <title>Comparative genome analysis of Trichophyton rubrum and related dermatophytes reveals candidate genes involved in infection.</title>
        <authorList>
            <person name="Martinez D.A."/>
            <person name="Oliver B.G."/>
            <person name="Graeser Y."/>
            <person name="Goldberg J.M."/>
            <person name="Li W."/>
            <person name="Martinez-Rossi N.M."/>
            <person name="Monod M."/>
            <person name="Shelest E."/>
            <person name="Barton R.C."/>
            <person name="Birch E."/>
            <person name="Brakhage A.A."/>
            <person name="Chen Z."/>
            <person name="Gurr S.J."/>
            <person name="Heiman D."/>
            <person name="Heitman J."/>
            <person name="Kosti I."/>
            <person name="Rossi A."/>
            <person name="Saif S."/>
            <person name="Samalova M."/>
            <person name="Saunders C.W."/>
            <person name="Shea T."/>
            <person name="Summerbell R.C."/>
            <person name="Xu J."/>
            <person name="Young S."/>
            <person name="Zeng Q."/>
            <person name="Birren B.W."/>
            <person name="Cuomo C.A."/>
            <person name="White T.C."/>
        </authorList>
    </citation>
    <scope>NUCLEOTIDE SEQUENCE [LARGE SCALE GENOMIC DNA]</scope>
    <source>
        <strain evidence="3">ATCC MYA-4606 / CBS 127.97</strain>
    </source>
</reference>
<evidence type="ECO:0000313" key="2">
    <source>
        <dbReference type="EMBL" id="EGE09171.1"/>
    </source>
</evidence>
<name>F2Q4V3_TRIEC</name>
<dbReference type="AlphaFoldDB" id="F2Q4V3"/>